<dbReference type="Proteomes" id="UP000727993">
    <property type="component" value="Unassembled WGS sequence"/>
</dbReference>
<proteinExistence type="predicted"/>
<dbReference type="AlphaFoldDB" id="A0A936NHH0"/>
<evidence type="ECO:0000313" key="2">
    <source>
        <dbReference type="Proteomes" id="UP000727993"/>
    </source>
</evidence>
<gene>
    <name evidence="1" type="ORF">IPN02_19525</name>
</gene>
<accession>A0A936NHH0</accession>
<evidence type="ECO:0000313" key="1">
    <source>
        <dbReference type="EMBL" id="MBK9298972.1"/>
    </source>
</evidence>
<organism evidence="1 2">
    <name type="scientific">Candidatus Neomicrothrix subdominans</name>
    <dbReference type="NCBI Taxonomy" id="2954438"/>
    <lineage>
        <taxon>Bacteria</taxon>
        <taxon>Bacillati</taxon>
        <taxon>Actinomycetota</taxon>
        <taxon>Acidimicrobiia</taxon>
        <taxon>Acidimicrobiales</taxon>
        <taxon>Microthrixaceae</taxon>
        <taxon>Candidatus Neomicrothrix</taxon>
    </lineage>
</organism>
<dbReference type="EMBL" id="JADJZA010000011">
    <property type="protein sequence ID" value="MBK9298972.1"/>
    <property type="molecule type" value="Genomic_DNA"/>
</dbReference>
<protein>
    <submittedName>
        <fullName evidence="1">DUF4277 domain-containing protein</fullName>
    </submittedName>
</protein>
<name>A0A936NHH0_9ACTN</name>
<sequence>MVQSESGPFTLRTETLGALPIVNHFLARMSLDAIIDAHLPANDARLRLDPAVVIGLLVRNLTIDHQPIYALGEWAAGSTRPCSA</sequence>
<reference evidence="1 2" key="1">
    <citation type="submission" date="2020-10" db="EMBL/GenBank/DDBJ databases">
        <title>Connecting structure to function with the recovery of over 1000 high-quality activated sludge metagenome-assembled genomes encoding full-length rRNA genes using long-read sequencing.</title>
        <authorList>
            <person name="Singleton C.M."/>
            <person name="Petriglieri F."/>
            <person name="Kristensen J.M."/>
            <person name="Kirkegaard R.H."/>
            <person name="Michaelsen T.Y."/>
            <person name="Andersen M.H."/>
            <person name="Karst S.M."/>
            <person name="Dueholm M.S."/>
            <person name="Nielsen P.H."/>
            <person name="Albertsen M."/>
        </authorList>
    </citation>
    <scope>NUCLEOTIDE SEQUENCE [LARGE SCALE GENOMIC DNA]</scope>
    <source>
        <strain evidence="1">Lyne_18-Q3-R50-59_MAXAC.006</strain>
    </source>
</reference>
<comment type="caution">
    <text evidence="1">The sequence shown here is derived from an EMBL/GenBank/DDBJ whole genome shotgun (WGS) entry which is preliminary data.</text>
</comment>